<name>A0A4P6EYY1_9BACL</name>
<keyword evidence="4 8" id="KW-1003">Cell membrane</keyword>
<dbReference type="RefSeq" id="WP_129443277.1">
    <property type="nucleotide sequence ID" value="NZ_CP035492.1"/>
</dbReference>
<keyword evidence="7 8" id="KW-0472">Membrane</keyword>
<evidence type="ECO:0000256" key="2">
    <source>
        <dbReference type="ARBA" id="ARBA00004936"/>
    </source>
</evidence>
<dbReference type="InterPro" id="IPR050448">
    <property type="entry name" value="OpgB/LTA_synthase_biosynth"/>
</dbReference>
<evidence type="ECO:0000313" key="15">
    <source>
        <dbReference type="Proteomes" id="UP000293568"/>
    </source>
</evidence>
<evidence type="ECO:0000256" key="5">
    <source>
        <dbReference type="ARBA" id="ARBA00022692"/>
    </source>
</evidence>
<dbReference type="PANTHER" id="PTHR47371:SF3">
    <property type="entry name" value="PHOSPHOGLYCEROL TRANSFERASE I"/>
    <property type="match status" value="1"/>
</dbReference>
<feature type="transmembrane region" description="Helical" evidence="12">
    <location>
        <begin position="163"/>
        <end position="181"/>
    </location>
</feature>
<feature type="transmembrane region" description="Helical" evidence="12">
    <location>
        <begin position="20"/>
        <end position="39"/>
    </location>
</feature>
<feature type="binding site" evidence="11">
    <location>
        <position position="294"/>
    </location>
    <ligand>
        <name>Mn(2+)</name>
        <dbReference type="ChEBI" id="CHEBI:29035"/>
    </ligand>
</feature>
<evidence type="ECO:0000256" key="12">
    <source>
        <dbReference type="SAM" id="Phobius"/>
    </source>
</evidence>
<evidence type="ECO:0000313" key="14">
    <source>
        <dbReference type="EMBL" id="QAY67965.1"/>
    </source>
</evidence>
<keyword evidence="5 12" id="KW-0812">Transmembrane</keyword>
<dbReference type="AlphaFoldDB" id="A0A4P6EYY1"/>
<dbReference type="GO" id="GO:0005886">
    <property type="term" value="C:plasma membrane"/>
    <property type="evidence" value="ECO:0007669"/>
    <property type="project" value="UniProtKB-SubCell"/>
</dbReference>
<feature type="transmembrane region" description="Helical" evidence="12">
    <location>
        <begin position="126"/>
        <end position="143"/>
    </location>
</feature>
<keyword evidence="10" id="KW-0479">Metal-binding</keyword>
<evidence type="ECO:0000256" key="3">
    <source>
        <dbReference type="ARBA" id="ARBA00009983"/>
    </source>
</evidence>
<comment type="pathway">
    <text evidence="2">Cell wall biogenesis; lipoteichoic acid biosynthesis.</text>
</comment>
<dbReference type="OrthoDB" id="5901192at2"/>
<evidence type="ECO:0000256" key="1">
    <source>
        <dbReference type="ARBA" id="ARBA00004651"/>
    </source>
</evidence>
<feature type="binding site" evidence="11">
    <location>
        <position position="469"/>
    </location>
    <ligand>
        <name>Mn(2+)</name>
        <dbReference type="ChEBI" id="CHEBI:29035"/>
    </ligand>
</feature>
<reference evidence="14 15" key="1">
    <citation type="submission" date="2019-01" db="EMBL/GenBank/DDBJ databases">
        <title>Genome sequencing of strain FW100M-2.</title>
        <authorList>
            <person name="Heo J."/>
            <person name="Kim S.-J."/>
            <person name="Kim J.-S."/>
            <person name="Hong S.-B."/>
            <person name="Kwon S.-W."/>
        </authorList>
    </citation>
    <scope>NUCLEOTIDE SEQUENCE [LARGE SCALE GENOMIC DNA]</scope>
    <source>
        <strain evidence="14 15">FW100M-2</strain>
    </source>
</reference>
<comment type="similarity">
    <text evidence="3 8">Belongs to the LTA synthase family.</text>
</comment>
<feature type="active site" evidence="9">
    <location>
        <position position="294"/>
    </location>
</feature>
<dbReference type="KEGG" id="pprt:ET464_17830"/>
<evidence type="ECO:0000256" key="8">
    <source>
        <dbReference type="PIRNR" id="PIRNR005091"/>
    </source>
</evidence>
<evidence type="ECO:0000256" key="6">
    <source>
        <dbReference type="ARBA" id="ARBA00022989"/>
    </source>
</evidence>
<evidence type="ECO:0000256" key="4">
    <source>
        <dbReference type="ARBA" id="ARBA00022475"/>
    </source>
</evidence>
<organism evidence="14 15">
    <name type="scientific">Paenibacillus protaetiae</name>
    <dbReference type="NCBI Taxonomy" id="2509456"/>
    <lineage>
        <taxon>Bacteria</taxon>
        <taxon>Bacillati</taxon>
        <taxon>Bacillota</taxon>
        <taxon>Bacilli</taxon>
        <taxon>Bacillales</taxon>
        <taxon>Paenibacillaceae</taxon>
        <taxon>Paenibacillus</taxon>
    </lineage>
</organism>
<evidence type="ECO:0000256" key="11">
    <source>
        <dbReference type="PIRSR" id="PIRSR005091-3"/>
    </source>
</evidence>
<dbReference type="PANTHER" id="PTHR47371">
    <property type="entry name" value="LIPOTEICHOIC ACID SYNTHASE"/>
    <property type="match status" value="1"/>
</dbReference>
<dbReference type="SUPFAM" id="SSF53649">
    <property type="entry name" value="Alkaline phosphatase-like"/>
    <property type="match status" value="1"/>
</dbReference>
<comment type="subcellular location">
    <subcellularLocation>
        <location evidence="1">Cell membrane</location>
        <topology evidence="1">Multi-pass membrane protein</topology>
    </subcellularLocation>
</comment>
<feature type="binding site" evidence="11">
    <location>
        <position position="252"/>
    </location>
    <ligand>
        <name>Mn(2+)</name>
        <dbReference type="ChEBI" id="CHEBI:29035"/>
    </ligand>
</feature>
<proteinExistence type="inferred from homology"/>
<feature type="transmembrane region" description="Helical" evidence="12">
    <location>
        <begin position="75"/>
        <end position="94"/>
    </location>
</feature>
<dbReference type="PIRSF" id="PIRSF005091">
    <property type="entry name" value="Mmb_sulf_HI1246"/>
    <property type="match status" value="1"/>
</dbReference>
<dbReference type="InterPro" id="IPR000917">
    <property type="entry name" value="Sulfatase_N"/>
</dbReference>
<dbReference type="CDD" id="cd16015">
    <property type="entry name" value="LTA_synthase"/>
    <property type="match status" value="1"/>
</dbReference>
<dbReference type="Gene3D" id="3.30.1120.170">
    <property type="match status" value="1"/>
</dbReference>
<feature type="transmembrane region" description="Helical" evidence="12">
    <location>
        <begin position="45"/>
        <end position="68"/>
    </location>
</feature>
<dbReference type="Gene3D" id="3.40.720.10">
    <property type="entry name" value="Alkaline Phosphatase, subunit A"/>
    <property type="match status" value="1"/>
</dbReference>
<evidence type="ECO:0000256" key="9">
    <source>
        <dbReference type="PIRSR" id="PIRSR005091-1"/>
    </source>
</evidence>
<evidence type="ECO:0000256" key="10">
    <source>
        <dbReference type="PIRSR" id="PIRSR005091-2"/>
    </source>
</evidence>
<feature type="domain" description="Sulfatase N-terminal" evidence="13">
    <location>
        <begin position="244"/>
        <end position="535"/>
    </location>
</feature>
<accession>A0A4P6EYY1</accession>
<evidence type="ECO:0000256" key="7">
    <source>
        <dbReference type="ARBA" id="ARBA00023136"/>
    </source>
</evidence>
<gene>
    <name evidence="14" type="ORF">ET464_17830</name>
</gene>
<sequence length="627" mass="70640">MRNVQWSDTSRRPTWKDRPFILFTVIMLLKLALVWGVVFRADGSSIWMMLGTGLASTWVVFSLVEMVLYKKKLGAYLFFDLIFTIIYFAVIMYYKYFGVIVTYHELRQVNQVSEVNNSVISLMDPYYLLIFIDIVALVIGLIASKRLRAWGRSLAVRGRTSGYAAGFIVMAAVCAFCIWPNRAIMNEFKQAEGMGLLNYQAYVAFAADKTADVDPSTINQDAINSLKGITPPAAPQYWQAEQGKNLIIIQLEAFQNFLIDLKIDGQEVTPNMNKLAHEHFYFPNFYQQVGQGNTADAEYVVNTSLVVPPNGAASEVYANKELPSMPKRLTEAGYQTASFHTNNIKFWNRAELYKALGWGTYYDDHFFGKDDPVAFGSSDEVLYAKTSAELANLQKNGPFYAQLISMSGHHPFNIPARKYKMQLPKRYEGTLVGDYIRAQNYADYALGQFIDELKANGLWDNSVIVLYGDHQGLPVYSLDKKEKALMKEIYGRDYEVPDMMNIPLIISAPGIAPQVVQQTGAQSDIFPTVSNLLGVSLDNQIHFGQDLLNTTSNLMPERYYLPTGSFISNKGTYVPGESFADGTLYPFGGGKLANKDVTEDEYNRVHQLVSMADRYVADLPDRKNEKK</sequence>
<dbReference type="InterPro" id="IPR012160">
    <property type="entry name" value="LtaS-like"/>
</dbReference>
<keyword evidence="15" id="KW-1185">Reference proteome</keyword>
<evidence type="ECO:0000259" key="13">
    <source>
        <dbReference type="Pfam" id="PF00884"/>
    </source>
</evidence>
<feature type="binding site" evidence="10">
    <location>
        <position position="409"/>
    </location>
    <ligand>
        <name>substrate</name>
    </ligand>
</feature>
<dbReference type="InterPro" id="IPR017850">
    <property type="entry name" value="Alkaline_phosphatase_core_sf"/>
</dbReference>
<keyword evidence="6 12" id="KW-1133">Transmembrane helix</keyword>
<dbReference type="Proteomes" id="UP000293568">
    <property type="component" value="Chromosome"/>
</dbReference>
<dbReference type="GO" id="GO:0046872">
    <property type="term" value="F:metal ion binding"/>
    <property type="evidence" value="ECO:0007669"/>
    <property type="project" value="UniProtKB-KW"/>
</dbReference>
<protein>
    <submittedName>
        <fullName evidence="14">LTA synthase family protein</fullName>
    </submittedName>
</protein>
<dbReference type="Pfam" id="PF00884">
    <property type="entry name" value="Sulfatase"/>
    <property type="match status" value="1"/>
</dbReference>
<keyword evidence="10" id="KW-0464">Manganese</keyword>
<feature type="binding site" evidence="11">
    <location>
        <position position="470"/>
    </location>
    <ligand>
        <name>Mn(2+)</name>
        <dbReference type="ChEBI" id="CHEBI:29035"/>
    </ligand>
</feature>
<dbReference type="EMBL" id="CP035492">
    <property type="protein sequence ID" value="QAY67965.1"/>
    <property type="molecule type" value="Genomic_DNA"/>
</dbReference>